<keyword evidence="2" id="KW-0472">Membrane</keyword>
<proteinExistence type="evidence at transcript level"/>
<reference evidence="4" key="2">
    <citation type="journal article" date="2004" name="Nat. Genet.">
        <title>Complete sequencing and characterization of 21,243 full-length human cDNAs.</title>
        <authorList>
            <person name="Ota T."/>
            <person name="Suzuki Y."/>
            <person name="Nishikawa T."/>
            <person name="Otsuki T."/>
            <person name="Sugiyama T."/>
            <person name="Irie R."/>
            <person name="Wakamatsu A."/>
            <person name="Hayashi K."/>
            <person name="Sato H."/>
            <person name="Nagai K."/>
            <person name="Kimura K."/>
            <person name="Makita H."/>
            <person name="Sekine M."/>
            <person name="Obayashi M."/>
            <person name="Nishi T."/>
            <person name="Shibahara T."/>
            <person name="Tanaka T."/>
            <person name="Ishii S."/>
            <person name="Yamamoto J."/>
            <person name="Saito K."/>
            <person name="Kawai Y."/>
            <person name="Isono Y."/>
            <person name="Nakamura Y."/>
            <person name="Nagahari K."/>
            <person name="Murakami K."/>
            <person name="Yasuda T."/>
            <person name="Iwayanagi T."/>
            <person name="Wagatsuma M."/>
            <person name="Shiratori A."/>
            <person name="Sudo H."/>
            <person name="Hosoiri T."/>
            <person name="Kaku Y."/>
            <person name="Kodaira H."/>
            <person name="Kondo H."/>
            <person name="Sugawara M."/>
            <person name="Takahashi M."/>
            <person name="Kanda K."/>
            <person name="Yokoi T."/>
            <person name="Furuya T."/>
            <person name="Kikkawa E."/>
            <person name="Omura Y."/>
            <person name="Abe K."/>
            <person name="Kamihara K."/>
            <person name="Katsuta N."/>
            <person name="Sato K."/>
            <person name="Tanikawa M."/>
            <person name="Yamazaki M."/>
            <person name="Ninomiya K."/>
            <person name="Ishibashi T."/>
            <person name="Yamashita H."/>
            <person name="Murakawa K."/>
            <person name="Fujimori K."/>
            <person name="Tanai H."/>
            <person name="Kimata M."/>
            <person name="Watanabe M."/>
            <person name="Hiraoka S."/>
            <person name="Chiba Y."/>
            <person name="Ishida S."/>
            <person name="Ono Y."/>
            <person name="Takiguchi S."/>
            <person name="Watanabe S."/>
            <person name="Yosida M."/>
            <person name="Hotuta T."/>
            <person name="Kusano J."/>
            <person name="Kanehori K."/>
            <person name="Takahashi-Fujii A."/>
            <person name="Hara H."/>
            <person name="Tanase T."/>
            <person name="Nomura Y."/>
            <person name="Togiya S."/>
            <person name="Komai F."/>
            <person name="Hara R."/>
            <person name="Takeuchi K."/>
            <person name="Arita M."/>
            <person name="Imose N."/>
            <person name="Musashino K."/>
            <person name="Yuuki H."/>
            <person name="Oshima A."/>
            <person name="Sasaki N."/>
            <person name="Aotsuka S."/>
            <person name="Yoshikawa Y."/>
            <person name="Matsunawa H."/>
            <person name="Ichihara T."/>
            <person name="Shiohata N."/>
            <person name="Sano S."/>
            <person name="Moriya S."/>
            <person name="Momiyama H."/>
            <person name="Satoh N."/>
            <person name="Takami S."/>
            <person name="Terashima Y."/>
            <person name="Suzuki O."/>
            <person name="Nakagawa S."/>
            <person name="Senoh A."/>
            <person name="Mizoguchi H."/>
            <person name="Goto Y."/>
            <person name="Shimizu F."/>
            <person name="Wakebe H."/>
            <person name="Hishigaki H."/>
            <person name="Watanabe T."/>
            <person name="Sugiyama A."/>
            <person name="Takemoto M."/>
            <person name="Kawakami B."/>
            <person name="Yamazaki M."/>
            <person name="Watanabe K."/>
            <person name="Kumagai A."/>
            <person name="Itakura S."/>
            <person name="Fukuzumi Y."/>
            <person name="Fujimori Y."/>
            <person name="Komiyama M."/>
            <person name="Tashiro H."/>
            <person name="Tanigami A."/>
            <person name="Fujiwara T."/>
            <person name="Ono T."/>
            <person name="Yamada K."/>
            <person name="Fujii Y."/>
            <person name="Ozaki K."/>
            <person name="Hirao M."/>
            <person name="Ohmori Y."/>
            <person name="Kawabata A."/>
            <person name="Hikiji T."/>
            <person name="Kobatake N."/>
            <person name="Inagaki H."/>
            <person name="Ikema Y."/>
            <person name="Okamoto S."/>
            <person name="Okitani R."/>
            <person name="Kawakami T."/>
            <person name="Noguchi S."/>
            <person name="Itoh T."/>
            <person name="Shigeta K."/>
            <person name="Senba T."/>
            <person name="Matsumura K."/>
            <person name="Nakajima Y."/>
            <person name="Mizuno T."/>
            <person name="Morinaga M."/>
            <person name="Sasaki M."/>
            <person name="Togashi T."/>
            <person name="Oyama M."/>
            <person name="Hata H."/>
            <person name="Watanabe M."/>
            <person name="Komatsu T."/>
            <person name="Mizushima-Sugano J."/>
            <person name="Satoh T."/>
            <person name="Shirai Y."/>
            <person name="Takahashi Y."/>
            <person name="Nakagawa K."/>
            <person name="Okumura K."/>
            <person name="Nagase T."/>
            <person name="Nomura N."/>
            <person name="Kikuchi H."/>
            <person name="Masuho Y."/>
            <person name="Yamashita R."/>
            <person name="Nakai K."/>
            <person name="Yada T."/>
            <person name="Nakamura Y."/>
            <person name="Ohara O."/>
            <person name="Isogai T."/>
            <person name="Sugano S."/>
        </authorList>
    </citation>
    <scope>NUCLEOTIDE SEQUENCE</scope>
    <source>
        <tissue evidence="4">Small intestine</tissue>
    </source>
</reference>
<dbReference type="PANTHER" id="PTHR14568:SF9">
    <property type="entry name" value="TRANSMEMBRANE 6 SUPERFAMILY MEMBER 2"/>
    <property type="match status" value="1"/>
</dbReference>
<dbReference type="ClinPGx" id="PA36562"/>
<dbReference type="Pfam" id="PF26083">
    <property type="entry name" value="TM_Tm6sf2"/>
    <property type="match status" value="1"/>
</dbReference>
<protein>
    <submittedName>
        <fullName evidence="5">HCG38579, isoform CRA_c</fullName>
    </submittedName>
    <submittedName>
        <fullName evidence="4">cDNA FLJ39751 fis, clone SMINT2017855</fullName>
    </submittedName>
</protein>
<dbReference type="BioGRID-ORCS" id="53345">
    <property type="hits" value="21 hits in 1138 CRISPR screens"/>
</dbReference>
<sequence>MDIPPLAGKIAALSLSALPVSYALNHVSALSHPLWVALMSALILGLLFVAVYSLSHGEVSYDPLYAVFAVFAFTSVVDLIIALQEDSYVVGFMEFYTKEVLGGRPGSPLPHCPSESPTCPHRESHTCAQRTESSSATGMALFTTSSTWPWPAPSAEGAGGRERVAPDPGREVASSDGVPGQGGARSVCRRNQDASLGLQPGVARRRFQGTSQV</sequence>
<feature type="transmembrane region" description="Helical" evidence="2">
    <location>
        <begin position="33"/>
        <end position="52"/>
    </location>
</feature>
<feature type="region of interest" description="Disordered" evidence="1">
    <location>
        <begin position="145"/>
        <end position="213"/>
    </location>
</feature>
<evidence type="ECO:0000313" key="5">
    <source>
        <dbReference type="EMBL" id="EAW84807.1"/>
    </source>
</evidence>
<dbReference type="InterPro" id="IPR059044">
    <property type="entry name" value="TM_Tm6sf1/2"/>
</dbReference>
<feature type="transmembrane region" description="Helical" evidence="2">
    <location>
        <begin position="64"/>
        <end position="83"/>
    </location>
</feature>
<evidence type="ECO:0000256" key="2">
    <source>
        <dbReference type="SAM" id="Phobius"/>
    </source>
</evidence>
<keyword evidence="2" id="KW-1133">Transmembrane helix</keyword>
<reference evidence="5" key="1">
    <citation type="journal article" date="2001" name="Science">
        <title>The sequence of the human genome.</title>
        <authorList>
            <person name="Venter J.C."/>
            <person name="Adams M.D."/>
            <person name="Myers E.W."/>
            <person name="Li P.W."/>
            <person name="Mural R.J."/>
            <person name="Sutton G.G."/>
            <person name="Smith H.O."/>
            <person name="Yandell M."/>
            <person name="Evans C.A."/>
            <person name="Holt R.A."/>
            <person name="Gocayne J.D."/>
            <person name="Amanatides P."/>
            <person name="Ballew R.M."/>
            <person name="Huson D.H."/>
            <person name="Wortman J.R."/>
            <person name="Zhang Q."/>
            <person name="Kodira C.D."/>
            <person name="Zheng X.H."/>
            <person name="Chen L."/>
            <person name="Skupski M."/>
            <person name="Subramanian G."/>
            <person name="Thomas P.D."/>
            <person name="Zhang J."/>
            <person name="Gabor Miklos G.L."/>
            <person name="Nelson C."/>
            <person name="Broder S."/>
            <person name="Clark A.G."/>
            <person name="Nadeau J."/>
            <person name="McKusick V.A."/>
            <person name="Zinder N."/>
            <person name="Levine A.J."/>
            <person name="Roberts R.J."/>
            <person name="Simon M."/>
            <person name="Slayman C."/>
            <person name="Hunkapiller M."/>
            <person name="Bolanos R."/>
            <person name="Delcher A."/>
            <person name="Dew I."/>
            <person name="Fasulo D."/>
            <person name="Flanigan M."/>
            <person name="Florea L."/>
            <person name="Halpern A."/>
            <person name="Hannenhalli S."/>
            <person name="Kravitz S."/>
            <person name="Levy S."/>
            <person name="Mobarry C."/>
            <person name="Reinert K."/>
            <person name="Remington K."/>
            <person name="Abu-Threideh J."/>
            <person name="Beasley E."/>
            <person name="Biddick K."/>
            <person name="Bonazzi V."/>
            <person name="Brandon R."/>
            <person name="Cargill M."/>
            <person name="Chandramouliswaran I."/>
            <person name="Charlab R."/>
            <person name="Chaturvedi K."/>
            <person name="Deng Z."/>
            <person name="Di Francesco V."/>
            <person name="Dunn P."/>
            <person name="Eilbeck K."/>
            <person name="Evangelista C."/>
            <person name="Gabrielian A.E."/>
            <person name="Gan W."/>
            <person name="Ge W."/>
            <person name="Gong F."/>
            <person name="Gu Z."/>
            <person name="Guan P."/>
            <person name="Heiman T.J."/>
            <person name="Higgins M.E."/>
            <person name="Ji R.R."/>
            <person name="Ke Z."/>
            <person name="Ketchum K.A."/>
            <person name="Lai Z."/>
            <person name="Lei Y."/>
            <person name="Li Z."/>
            <person name="Li J."/>
            <person name="Liang Y."/>
            <person name="Lin X."/>
            <person name="Lu F."/>
            <person name="Merkulov G.V."/>
            <person name="Milshina N."/>
            <person name="Moore H.M."/>
            <person name="Naik A.K."/>
            <person name="Narayan V.A."/>
            <person name="Neelam B."/>
            <person name="Nusskern D."/>
            <person name="Rusch D.B."/>
            <person name="Salzberg S."/>
            <person name="Shao W."/>
            <person name="Shue B."/>
            <person name="Sun J."/>
            <person name="Wang Z."/>
            <person name="Wang A."/>
            <person name="Wang X."/>
            <person name="Wang J."/>
            <person name="Wei M."/>
            <person name="Wides R."/>
            <person name="Xiao C."/>
            <person name="Yan C."/>
            <person name="Yao A."/>
            <person name="Ye J."/>
            <person name="Zhan M."/>
            <person name="Zhang W."/>
            <person name="Zhang H."/>
            <person name="Zhao Q."/>
            <person name="Zheng L."/>
            <person name="Zhong F."/>
            <person name="Zhong W."/>
            <person name="Zhu S."/>
            <person name="Zhao S."/>
            <person name="Gilbert D."/>
            <person name="Baumhueter S."/>
            <person name="Spier G."/>
            <person name="Carter C."/>
            <person name="Cravchik A."/>
            <person name="Woodage T."/>
            <person name="Ali F."/>
            <person name="An H."/>
            <person name="Awe A."/>
            <person name="Baldwin D."/>
            <person name="Baden H."/>
            <person name="Barnstead M."/>
            <person name="Barrow I."/>
            <person name="Beeson K."/>
            <person name="Busam D."/>
            <person name="Carver A."/>
            <person name="Center A."/>
            <person name="Cheng M.L."/>
            <person name="Curry L."/>
            <person name="Danaher S."/>
            <person name="Davenport L."/>
            <person name="Desilets R."/>
            <person name="Dietz S."/>
            <person name="Dodson K."/>
            <person name="Doup L."/>
            <person name="Ferriera S."/>
            <person name="Garg N."/>
            <person name="Gluecksmann A."/>
            <person name="Hart B."/>
            <person name="Haynes J."/>
            <person name="Haynes C."/>
            <person name="Heiner C."/>
            <person name="Hladun S."/>
            <person name="Hostin D."/>
            <person name="Houck J."/>
            <person name="Howland T."/>
            <person name="Ibegwam C."/>
            <person name="Johnson J."/>
            <person name="Kalush F."/>
            <person name="Kline L."/>
            <person name="Koduru S."/>
            <person name="Love A."/>
            <person name="Mann F."/>
            <person name="May D."/>
            <person name="McCawley S."/>
            <person name="McIntosh T."/>
            <person name="McMullen I."/>
            <person name="Moy M."/>
            <person name="Moy L."/>
            <person name="Murphy B."/>
            <person name="Nelson K."/>
            <person name="Pfannkoch C."/>
            <person name="Pratts E."/>
            <person name="Puri V."/>
            <person name="Qureshi H."/>
            <person name="Reardon M."/>
            <person name="Rodriguez R."/>
            <person name="Rogers Y.H."/>
            <person name="Romblad D."/>
            <person name="Ruhfel B."/>
            <person name="Scott R."/>
            <person name="Sitter C."/>
            <person name="Smallwood M."/>
            <person name="Stewart E."/>
            <person name="Strong R."/>
            <person name="Suh E."/>
            <person name="Thomas R."/>
            <person name="Tint N.N."/>
            <person name="Tse S."/>
            <person name="Vech C."/>
            <person name="Wang G."/>
            <person name="Wetter J."/>
            <person name="Williams S."/>
            <person name="Williams M."/>
            <person name="Windsor S."/>
            <person name="Winn-Deen E."/>
            <person name="Wolfe K."/>
            <person name="Zaveri J."/>
            <person name="Zaveri K."/>
            <person name="Abril J.F."/>
            <person name="Guigo R."/>
            <person name="Campbell M.J."/>
            <person name="Sjolander K.V."/>
            <person name="Karlak B."/>
            <person name="Kejariwal A."/>
            <person name="Mi H."/>
            <person name="Lazareva B."/>
            <person name="Hatton T."/>
            <person name="Narechania A."/>
            <person name="Diemer K."/>
            <person name="Muruganujan A."/>
            <person name="Guo N."/>
            <person name="Sato S."/>
            <person name="Bafna V."/>
            <person name="Istrail S."/>
            <person name="Lippert R."/>
            <person name="Schwartz R."/>
            <person name="Walenz B."/>
            <person name="Yooseph S."/>
            <person name="Allen D."/>
            <person name="Basu A."/>
            <person name="Baxendale J."/>
            <person name="Blick L."/>
            <person name="Caminha M."/>
            <person name="Carnes-Stine J."/>
            <person name="Caulk P."/>
            <person name="Chiang Y.H."/>
            <person name="Coyne M."/>
            <person name="Dahlke C."/>
            <person name="Mays A."/>
            <person name="Dombroski M."/>
            <person name="Donnelly M."/>
            <person name="Ely D."/>
            <person name="Esparham S."/>
            <person name="Fosler C."/>
            <person name="Gire H."/>
            <person name="Glanowski S."/>
            <person name="Glasser K."/>
            <person name="Glodek A."/>
            <person name="Gorokhov M."/>
            <person name="Graham K."/>
            <person name="Gropman B."/>
            <person name="Harris M."/>
            <person name="Heil J."/>
            <person name="Henderson S."/>
            <person name="Hoover J."/>
            <person name="Jennings D."/>
            <person name="Jordan C."/>
            <person name="Jordan J."/>
            <person name="Kasha J."/>
            <person name="Kagan L."/>
            <person name="Kraft C."/>
            <person name="Levitsky A."/>
            <person name="Lewis M."/>
            <person name="Liu X."/>
            <person name="Lopez J."/>
            <person name="Ma D."/>
            <person name="Majoros W."/>
            <person name="McDaniel J."/>
            <person name="Murphy S."/>
            <person name="Newman M."/>
            <person name="Nguyen T."/>
            <person name="Nguyen N."/>
            <person name="Nodell M."/>
            <person name="Pan S."/>
            <person name="Peck J."/>
            <person name="Peterson M."/>
            <person name="Rowe W."/>
            <person name="Sanders R."/>
            <person name="Scott J."/>
            <person name="Simpson M."/>
            <person name="Smith T."/>
            <person name="Sprague A."/>
            <person name="Stockwell T."/>
            <person name="Turner R."/>
            <person name="Venter E."/>
            <person name="Wang M."/>
            <person name="Wen M."/>
            <person name="Wu D."/>
            <person name="Wu M."/>
            <person name="Xia A."/>
            <person name="Zandieh A."/>
            <person name="Zhu X."/>
        </authorList>
    </citation>
    <scope>NUCLEOTIDE SEQUENCE</scope>
</reference>
<keyword evidence="2" id="KW-0812">Transmembrane</keyword>
<evidence type="ECO:0000313" key="4">
    <source>
        <dbReference type="EMBL" id="BAC04941.1"/>
    </source>
</evidence>
<dbReference type="EMBL" id="CH471106">
    <property type="protein sequence ID" value="EAW84807.1"/>
    <property type="molecule type" value="Genomic_DNA"/>
</dbReference>
<organism evidence="4">
    <name type="scientific">Homo sapiens</name>
    <name type="common">Human</name>
    <dbReference type="NCBI Taxonomy" id="9606"/>
    <lineage>
        <taxon>Eukaryota</taxon>
        <taxon>Metazoa</taxon>
        <taxon>Chordata</taxon>
        <taxon>Craniata</taxon>
        <taxon>Vertebrata</taxon>
        <taxon>Euteleostomi</taxon>
        <taxon>Mammalia</taxon>
        <taxon>Eutheria</taxon>
        <taxon>Euarchontoglires</taxon>
        <taxon>Primates</taxon>
        <taxon>Haplorrhini</taxon>
        <taxon>Catarrhini</taxon>
        <taxon>Hominidae</taxon>
        <taxon>Homo</taxon>
    </lineage>
</organism>
<name>Q8N8A7_HUMAN</name>
<dbReference type="DisGeNET" id="53345"/>
<evidence type="ECO:0000256" key="1">
    <source>
        <dbReference type="SAM" id="MobiDB-lite"/>
    </source>
</evidence>
<dbReference type="EMBL" id="AK097070">
    <property type="protein sequence ID" value="BAC04941.1"/>
    <property type="molecule type" value="mRNA"/>
</dbReference>
<gene>
    <name evidence="5" type="ORF">hCG_38579</name>
</gene>
<dbReference type="PANTHER" id="PTHR14568">
    <property type="entry name" value="TRANSMEMBRANE SUPERFAMILY 6 MEMBER 1/2"/>
    <property type="match status" value="1"/>
</dbReference>
<feature type="compositionally biased region" description="Basic and acidic residues" evidence="1">
    <location>
        <begin position="159"/>
        <end position="170"/>
    </location>
</feature>
<dbReference type="PeptideAtlas" id="Q8N8A7"/>
<dbReference type="AlphaFoldDB" id="Q8N8A7"/>
<reference evidence="5" key="3">
    <citation type="submission" date="2005-07" db="EMBL/GenBank/DDBJ databases">
        <authorList>
            <person name="Mural R.J."/>
            <person name="Istrail S."/>
            <person name="Sutton G."/>
            <person name="Florea L."/>
            <person name="Halpern A.L."/>
            <person name="Mobarry C.M."/>
            <person name="Lippert R."/>
            <person name="Walenz B."/>
            <person name="Shatkay H."/>
            <person name="Dew I."/>
            <person name="Miller J.R."/>
            <person name="Flanigan M.J."/>
            <person name="Edwards N.J."/>
            <person name="Bolanos R."/>
            <person name="Fasulo D."/>
            <person name="Halldorsson B.V."/>
            <person name="Hannenhalli S."/>
            <person name="Turner R."/>
            <person name="Yooseph S."/>
            <person name="Lu F."/>
            <person name="Nusskern D.R."/>
            <person name="Shue B.C."/>
            <person name="Zheng X.H."/>
            <person name="Zhong F."/>
            <person name="Delcher A.L."/>
            <person name="Huson D.H."/>
            <person name="Kravitz S.A."/>
            <person name="Mouchard L."/>
            <person name="Reinert K."/>
            <person name="Remington K.A."/>
            <person name="Clark A.G."/>
            <person name="Waterman M.S."/>
            <person name="Eichler E.E."/>
            <person name="Adams M.D."/>
            <person name="Hunkapiller M.W."/>
            <person name="Myers E.W."/>
            <person name="Venter J.C."/>
        </authorList>
    </citation>
    <scope>NUCLEOTIDE SEQUENCE</scope>
</reference>
<dbReference type="DNASU" id="53345"/>
<accession>Q8N8A7</accession>
<dbReference type="OrthoDB" id="8181520at2759"/>
<dbReference type="KEGG" id="hsa:53345"/>
<feature type="domain" description="Transmembrane 6 superfamily member 1/2 transmembrane" evidence="3">
    <location>
        <begin position="17"/>
        <end position="99"/>
    </location>
</feature>
<evidence type="ECO:0000259" key="3">
    <source>
        <dbReference type="Pfam" id="PF26083"/>
    </source>
</evidence>